<proteinExistence type="predicted"/>
<keyword evidence="1" id="KW-0175">Coiled coil</keyword>
<name>A0A8H5P6E8_GIBSU</name>
<dbReference type="EMBL" id="JAAOAV010000199">
    <property type="protein sequence ID" value="KAF5589900.1"/>
    <property type="molecule type" value="Genomic_DNA"/>
</dbReference>
<dbReference type="RefSeq" id="XP_036533521.1">
    <property type="nucleotide sequence ID" value="XM_036675643.1"/>
</dbReference>
<evidence type="ECO:0000256" key="1">
    <source>
        <dbReference type="SAM" id="Coils"/>
    </source>
</evidence>
<keyword evidence="4" id="KW-1185">Reference proteome</keyword>
<feature type="compositionally biased region" description="Basic and acidic residues" evidence="2">
    <location>
        <begin position="101"/>
        <end position="117"/>
    </location>
</feature>
<feature type="region of interest" description="Disordered" evidence="2">
    <location>
        <begin position="176"/>
        <end position="203"/>
    </location>
</feature>
<feature type="region of interest" description="Disordered" evidence="2">
    <location>
        <begin position="1"/>
        <end position="117"/>
    </location>
</feature>
<protein>
    <submittedName>
        <fullName evidence="3">Uncharacterized protein</fullName>
    </submittedName>
</protein>
<feature type="region of interest" description="Disordered" evidence="2">
    <location>
        <begin position="286"/>
        <end position="321"/>
    </location>
</feature>
<evidence type="ECO:0000313" key="3">
    <source>
        <dbReference type="EMBL" id="KAF5589900.1"/>
    </source>
</evidence>
<dbReference type="Proteomes" id="UP000547976">
    <property type="component" value="Unassembled WGS sequence"/>
</dbReference>
<dbReference type="GeneID" id="59310361"/>
<comment type="caution">
    <text evidence="3">The sequence shown here is derived from an EMBL/GenBank/DDBJ whole genome shotgun (WGS) entry which is preliminary data.</text>
</comment>
<evidence type="ECO:0000256" key="2">
    <source>
        <dbReference type="SAM" id="MobiDB-lite"/>
    </source>
</evidence>
<reference evidence="3 4" key="1">
    <citation type="submission" date="2020-05" db="EMBL/GenBank/DDBJ databases">
        <title>Identification and distribution of gene clusters putatively required for synthesis of sphingolipid metabolism inhibitors in phylogenetically diverse species of the filamentous fungus Fusarium.</title>
        <authorList>
            <person name="Kim H.-S."/>
            <person name="Busman M."/>
            <person name="Brown D.W."/>
            <person name="Divon H."/>
            <person name="Uhlig S."/>
            <person name="Proctor R.H."/>
        </authorList>
    </citation>
    <scope>NUCLEOTIDE SEQUENCE [LARGE SCALE GENOMIC DNA]</scope>
    <source>
        <strain evidence="3 4">NRRL 66333</strain>
    </source>
</reference>
<accession>A0A8H5P6E8</accession>
<dbReference type="OrthoDB" id="5100978at2759"/>
<dbReference type="AlphaFoldDB" id="A0A8H5P6E8"/>
<feature type="coiled-coil region" evidence="1">
    <location>
        <begin position="147"/>
        <end position="174"/>
    </location>
</feature>
<organism evidence="3 4">
    <name type="scientific">Gibberella subglutinans</name>
    <name type="common">Fusarium subglutinans</name>
    <dbReference type="NCBI Taxonomy" id="42677"/>
    <lineage>
        <taxon>Eukaryota</taxon>
        <taxon>Fungi</taxon>
        <taxon>Dikarya</taxon>
        <taxon>Ascomycota</taxon>
        <taxon>Pezizomycotina</taxon>
        <taxon>Sordariomycetes</taxon>
        <taxon>Hypocreomycetidae</taxon>
        <taxon>Hypocreales</taxon>
        <taxon>Nectriaceae</taxon>
        <taxon>Fusarium</taxon>
        <taxon>Fusarium fujikuroi species complex</taxon>
    </lineage>
</organism>
<evidence type="ECO:0000313" key="4">
    <source>
        <dbReference type="Proteomes" id="UP000547976"/>
    </source>
</evidence>
<feature type="compositionally biased region" description="Polar residues" evidence="2">
    <location>
        <begin position="290"/>
        <end position="302"/>
    </location>
</feature>
<sequence>MATAGPSEYRSVTDQTRLAQNSHSADSASQPSPLQMSLRRPSTCQSPTAIPKPSLENPSSRRSYSRTSSVSSLKSSSGPSGPCSPDSSPVSSVREVSITDAEAKEPEPDLPKAPEHFTRAFSIPKTLFDIYETSREWHFGFTPMQNVHALKMELNEANLKREKAEKQVRDLTQRLSSVAEPGPKIQSTESERKCSEGANVTPSKLRKERDARLIELIEKKGKIPLKKRFEELVGWCQKIEADIDAAQDRNMLLFDELGEASKDITRLKNEKLSLETNKEKLEKQLEQSRKQTTVANDDQTSAVPIAKPPQSLAPQNDQENRLGELQRENERLRLENDVMRNGLEQPQSQDSPPEEPETQLNDVTPEVAQAWSADPGVEVQGADANIGGITAGQDSVGPQDIEVTVIPVTPPAASEAREILHADEIFDDTSGKDDESRGD</sequence>
<feature type="region of interest" description="Disordered" evidence="2">
    <location>
        <begin position="339"/>
        <end position="365"/>
    </location>
</feature>
<gene>
    <name evidence="3" type="ORF">FSUBG_11006</name>
</gene>
<dbReference type="SUPFAM" id="SSF75704">
    <property type="entry name" value="Mitotic arrest deficient-like 1, Mad1"/>
    <property type="match status" value="1"/>
</dbReference>
<feature type="compositionally biased region" description="Low complexity" evidence="2">
    <location>
        <begin position="60"/>
        <end position="96"/>
    </location>
</feature>
<feature type="compositionally biased region" description="Polar residues" evidence="2">
    <location>
        <begin position="10"/>
        <end position="48"/>
    </location>
</feature>